<dbReference type="Proteomes" id="UP000660729">
    <property type="component" value="Unassembled WGS sequence"/>
</dbReference>
<keyword evidence="3" id="KW-1185">Reference proteome</keyword>
<evidence type="ECO:0000313" key="2">
    <source>
        <dbReference type="EMBL" id="KAF7195734.1"/>
    </source>
</evidence>
<sequence>MPQTEDTAPILTPPPGMEPMEFLMEQARKKYALKAASNAMPMSAIPTPENLDIDERTDAAIAVSEDLISEAQAQLNTSSFRPLELTPAENAENTTANSWQHGYDTASNRGQKLVEYNEKLFNVTMRLISELQTAGLPIPADLDMPSPVTPTVGELDIPLNTHLWLQRRYNFREYSNRDFEAAAIAERRKLTTFDLGTSLEQRPVIQRAKTDQETQRRKSIPNSALAPKAGSTLQWHRLVQIDKSVIW</sequence>
<organism evidence="2 3">
    <name type="scientific">Pseudocercospora fuligena</name>
    <dbReference type="NCBI Taxonomy" id="685502"/>
    <lineage>
        <taxon>Eukaryota</taxon>
        <taxon>Fungi</taxon>
        <taxon>Dikarya</taxon>
        <taxon>Ascomycota</taxon>
        <taxon>Pezizomycotina</taxon>
        <taxon>Dothideomycetes</taxon>
        <taxon>Dothideomycetidae</taxon>
        <taxon>Mycosphaerellales</taxon>
        <taxon>Mycosphaerellaceae</taxon>
        <taxon>Pseudocercospora</taxon>
    </lineage>
</organism>
<dbReference type="OrthoDB" id="3863199at2759"/>
<comment type="caution">
    <text evidence="2">The sequence shown here is derived from an EMBL/GenBank/DDBJ whole genome shotgun (WGS) entry which is preliminary data.</text>
</comment>
<name>A0A8H6VPH1_9PEZI</name>
<accession>A0A8H6VPH1</accession>
<feature type="region of interest" description="Disordered" evidence="1">
    <location>
        <begin position="206"/>
        <end position="228"/>
    </location>
</feature>
<evidence type="ECO:0000256" key="1">
    <source>
        <dbReference type="SAM" id="MobiDB-lite"/>
    </source>
</evidence>
<dbReference type="AlphaFoldDB" id="A0A8H6VPH1"/>
<evidence type="ECO:0000313" key="3">
    <source>
        <dbReference type="Proteomes" id="UP000660729"/>
    </source>
</evidence>
<reference evidence="2" key="1">
    <citation type="submission" date="2020-04" db="EMBL/GenBank/DDBJ databases">
        <title>Draft genome resource of the tomato pathogen Pseudocercospora fuligena.</title>
        <authorList>
            <person name="Zaccaron A."/>
        </authorList>
    </citation>
    <scope>NUCLEOTIDE SEQUENCE</scope>
    <source>
        <strain evidence="2">PF001</strain>
    </source>
</reference>
<gene>
    <name evidence="2" type="ORF">HII31_03052</name>
</gene>
<dbReference type="EMBL" id="JABCIY010000038">
    <property type="protein sequence ID" value="KAF7195734.1"/>
    <property type="molecule type" value="Genomic_DNA"/>
</dbReference>
<protein>
    <submittedName>
        <fullName evidence="2">Uncharacterized protein</fullName>
    </submittedName>
</protein>
<proteinExistence type="predicted"/>